<name>A0A5J4RHE2_9ZZZZ</name>
<accession>A0A5J4RHE2</accession>
<evidence type="ECO:0008006" key="2">
    <source>
        <dbReference type="Google" id="ProtNLM"/>
    </source>
</evidence>
<organism evidence="1">
    <name type="scientific">termite gut metagenome</name>
    <dbReference type="NCBI Taxonomy" id="433724"/>
    <lineage>
        <taxon>unclassified sequences</taxon>
        <taxon>metagenomes</taxon>
        <taxon>organismal metagenomes</taxon>
    </lineage>
</organism>
<proteinExistence type="predicted"/>
<gene>
    <name evidence="1" type="ORF">EZS27_019042</name>
</gene>
<dbReference type="InterPro" id="IPR023974">
    <property type="entry name" value="HxsD"/>
</dbReference>
<evidence type="ECO:0000313" key="1">
    <source>
        <dbReference type="EMBL" id="KAA6332463.1"/>
    </source>
</evidence>
<comment type="caution">
    <text evidence="1">The sequence shown here is derived from an EMBL/GenBank/DDBJ whole genome shotgun (WGS) entry which is preliminary data.</text>
</comment>
<reference evidence="1" key="1">
    <citation type="submission" date="2019-03" db="EMBL/GenBank/DDBJ databases">
        <title>Single cell metagenomics reveals metabolic interactions within the superorganism composed of flagellate Streblomastix strix and complex community of Bacteroidetes bacteria on its surface.</title>
        <authorList>
            <person name="Treitli S.C."/>
            <person name="Kolisko M."/>
            <person name="Husnik F."/>
            <person name="Keeling P."/>
            <person name="Hampl V."/>
        </authorList>
    </citation>
    <scope>NUCLEOTIDE SEQUENCE</scope>
    <source>
        <strain evidence="1">STM</strain>
    </source>
</reference>
<dbReference type="AlphaFoldDB" id="A0A5J4RHE2"/>
<dbReference type="NCBIfam" id="TIGR03976">
    <property type="entry name" value="chp_LLNDYxLRE"/>
    <property type="match status" value="1"/>
</dbReference>
<dbReference type="EMBL" id="SNRY01001238">
    <property type="protein sequence ID" value="KAA6332463.1"/>
    <property type="molecule type" value="Genomic_DNA"/>
</dbReference>
<sequence>MANKNLKIKVDLNIYNQEVITSAVYKFTDRCYVSQSIESDAVLVSFQVKPEQVGNFELLDKEFENELIDQQVRYDTEQKFGNIRDRIVEKAFSSITK</sequence>
<protein>
    <recommendedName>
        <fullName evidence="2">His-Xaa-Ser system protein HxsD</fullName>
    </recommendedName>
</protein>